<feature type="compositionally biased region" description="Basic and acidic residues" evidence="1">
    <location>
        <begin position="88"/>
        <end position="98"/>
    </location>
</feature>
<dbReference type="GeneID" id="26251910"/>
<dbReference type="EMBL" id="KI968745">
    <property type="protein sequence ID" value="EUN25985.1"/>
    <property type="molecule type" value="Genomic_DNA"/>
</dbReference>
<dbReference type="Proteomes" id="UP000054337">
    <property type="component" value="Unassembled WGS sequence"/>
</dbReference>
<sequence length="224" mass="23388">MGVSKDTSRACTSRVLGEWLGRKKRATGSGVYSIGCSGGLNEHESAVKPPRLVYCSARRPWRTQQSVEVPTVARVDRAEVLGLQSNDPRAKSKGERRQGANVGRRLAKGRRGRGAGPRGAVHGTIGRVPGSRWGRLFRLGHGAAPAALAPQRPASGSAGSEEDSNGREKSTLEADEGGAWQSAAPCPKRCRGRVRVRLTATAGALAAKAGSCSPGPAVPAHPDC</sequence>
<feature type="region of interest" description="Disordered" evidence="1">
    <location>
        <begin position="80"/>
        <end position="127"/>
    </location>
</feature>
<accession>W7EJK4</accession>
<evidence type="ECO:0000313" key="3">
    <source>
        <dbReference type="Proteomes" id="UP000054337"/>
    </source>
</evidence>
<feature type="compositionally biased region" description="Low complexity" evidence="1">
    <location>
        <begin position="145"/>
        <end position="154"/>
    </location>
</feature>
<reference evidence="2 3" key="1">
    <citation type="journal article" date="2013" name="PLoS Genet.">
        <title>Comparative genome structure, secondary metabolite, and effector coding capacity across Cochliobolus pathogens.</title>
        <authorList>
            <person name="Condon B.J."/>
            <person name="Leng Y."/>
            <person name="Wu D."/>
            <person name="Bushley K.E."/>
            <person name="Ohm R.A."/>
            <person name="Otillar R."/>
            <person name="Martin J."/>
            <person name="Schackwitz W."/>
            <person name="Grimwood J."/>
            <person name="MohdZainudin N."/>
            <person name="Xue C."/>
            <person name="Wang R."/>
            <person name="Manning V.A."/>
            <person name="Dhillon B."/>
            <person name="Tu Z.J."/>
            <person name="Steffenson B.J."/>
            <person name="Salamov A."/>
            <person name="Sun H."/>
            <person name="Lowry S."/>
            <person name="LaButti K."/>
            <person name="Han J."/>
            <person name="Copeland A."/>
            <person name="Lindquist E."/>
            <person name="Barry K."/>
            <person name="Schmutz J."/>
            <person name="Baker S.E."/>
            <person name="Ciuffetti L.M."/>
            <person name="Grigoriev I.V."/>
            <person name="Zhong S."/>
            <person name="Turgeon B.G."/>
        </authorList>
    </citation>
    <scope>NUCLEOTIDE SEQUENCE [LARGE SCALE GENOMIC DNA]</scope>
    <source>
        <strain evidence="2 3">FI3</strain>
    </source>
</reference>
<gene>
    <name evidence="2" type="ORF">COCVIDRAFT_16966</name>
</gene>
<feature type="region of interest" description="Disordered" evidence="1">
    <location>
        <begin position="145"/>
        <end position="186"/>
    </location>
</feature>
<feature type="region of interest" description="Disordered" evidence="1">
    <location>
        <begin position="205"/>
        <end position="224"/>
    </location>
</feature>
<dbReference type="AlphaFoldDB" id="W7EJK4"/>
<evidence type="ECO:0000313" key="2">
    <source>
        <dbReference type="EMBL" id="EUN25985.1"/>
    </source>
</evidence>
<dbReference type="HOGENOM" id="CLU_1234803_0_0_1"/>
<name>W7EJK4_BIPV3</name>
<keyword evidence="3" id="KW-1185">Reference proteome</keyword>
<protein>
    <submittedName>
        <fullName evidence="2">Uncharacterized protein</fullName>
    </submittedName>
</protein>
<dbReference type="RefSeq" id="XP_014555496.1">
    <property type="nucleotide sequence ID" value="XM_014700010.1"/>
</dbReference>
<evidence type="ECO:0000256" key="1">
    <source>
        <dbReference type="SAM" id="MobiDB-lite"/>
    </source>
</evidence>
<organism evidence="2 3">
    <name type="scientific">Bipolaris victoriae (strain FI3)</name>
    <name type="common">Victoria blight of oats agent</name>
    <name type="synonym">Cochliobolus victoriae</name>
    <dbReference type="NCBI Taxonomy" id="930091"/>
    <lineage>
        <taxon>Eukaryota</taxon>
        <taxon>Fungi</taxon>
        <taxon>Dikarya</taxon>
        <taxon>Ascomycota</taxon>
        <taxon>Pezizomycotina</taxon>
        <taxon>Dothideomycetes</taxon>
        <taxon>Pleosporomycetidae</taxon>
        <taxon>Pleosporales</taxon>
        <taxon>Pleosporineae</taxon>
        <taxon>Pleosporaceae</taxon>
        <taxon>Bipolaris</taxon>
    </lineage>
</organism>
<proteinExistence type="predicted"/>